<evidence type="ECO:0000313" key="2">
    <source>
        <dbReference type="Proteomes" id="UP000276133"/>
    </source>
</evidence>
<protein>
    <submittedName>
        <fullName evidence="1">Uncharacterized protein</fullName>
    </submittedName>
</protein>
<name>A0A3M7PAR4_BRAPC</name>
<gene>
    <name evidence="1" type="ORF">BpHYR1_010641</name>
</gene>
<dbReference type="InterPro" id="IPR029245">
    <property type="entry name" value="DUF4528"/>
</dbReference>
<dbReference type="Pfam" id="PF15031">
    <property type="entry name" value="DUF4528"/>
    <property type="match status" value="1"/>
</dbReference>
<dbReference type="Proteomes" id="UP000276133">
    <property type="component" value="Unassembled WGS sequence"/>
</dbReference>
<evidence type="ECO:0000313" key="1">
    <source>
        <dbReference type="EMBL" id="RMZ96191.1"/>
    </source>
</evidence>
<dbReference type="OrthoDB" id="9970237at2759"/>
<dbReference type="AlphaFoldDB" id="A0A3M7PAR4"/>
<proteinExistence type="predicted"/>
<dbReference type="PANTHER" id="PTHR34651:SF1">
    <property type="entry name" value="SIMILAR TO ENSANGP00000021391"/>
    <property type="match status" value="1"/>
</dbReference>
<keyword evidence="2" id="KW-1185">Reference proteome</keyword>
<organism evidence="1 2">
    <name type="scientific">Brachionus plicatilis</name>
    <name type="common">Marine rotifer</name>
    <name type="synonym">Brachionus muelleri</name>
    <dbReference type="NCBI Taxonomy" id="10195"/>
    <lineage>
        <taxon>Eukaryota</taxon>
        <taxon>Metazoa</taxon>
        <taxon>Spiralia</taxon>
        <taxon>Gnathifera</taxon>
        <taxon>Rotifera</taxon>
        <taxon>Eurotatoria</taxon>
        <taxon>Monogononta</taxon>
        <taxon>Pseudotrocha</taxon>
        <taxon>Ploima</taxon>
        <taxon>Brachionidae</taxon>
        <taxon>Brachionus</taxon>
    </lineage>
</organism>
<reference evidence="1 2" key="1">
    <citation type="journal article" date="2018" name="Sci. Rep.">
        <title>Genomic signatures of local adaptation to the degree of environmental predictability in rotifers.</title>
        <authorList>
            <person name="Franch-Gras L."/>
            <person name="Hahn C."/>
            <person name="Garcia-Roger E.M."/>
            <person name="Carmona M.J."/>
            <person name="Serra M."/>
            <person name="Gomez A."/>
        </authorList>
    </citation>
    <scope>NUCLEOTIDE SEQUENCE [LARGE SCALE GENOMIC DNA]</scope>
    <source>
        <strain evidence="1">HYR1</strain>
    </source>
</reference>
<dbReference type="EMBL" id="REGN01012296">
    <property type="protein sequence ID" value="RMZ96191.1"/>
    <property type="molecule type" value="Genomic_DNA"/>
</dbReference>
<comment type="caution">
    <text evidence="1">The sequence shown here is derived from an EMBL/GenBank/DDBJ whole genome shotgun (WGS) entry which is preliminary data.</text>
</comment>
<dbReference type="PANTHER" id="PTHR34651">
    <property type="entry name" value="SIMILAR TO ENSANGP00000021391"/>
    <property type="match status" value="1"/>
</dbReference>
<sequence>MIYLLLDKFFPRNLPRASEVLNCYLKQQNYPPWTSYFVKQKSVYNDQFKETYFINKTGGHEYLILRTGCFPFIKYHCTRLNEQDKKYLDEKFIHNQNLFFRFIKILNLGIPTLMYGIIGQCLITHVENTNFNLNIIKKEYVALIRLKLKNLIKL</sequence>
<accession>A0A3M7PAR4</accession>